<dbReference type="PANTHER" id="PTHR12901:SF10">
    <property type="entry name" value="COENZYME Q-BINDING PROTEIN COQ10, MITOCHONDRIAL"/>
    <property type="match status" value="1"/>
</dbReference>
<dbReference type="InterPro" id="IPR044996">
    <property type="entry name" value="COQ10-like"/>
</dbReference>
<keyword evidence="2" id="KW-1277">Toxin-antitoxin system</keyword>
<dbReference type="CDD" id="cd07813">
    <property type="entry name" value="COQ10p_like"/>
    <property type="match status" value="1"/>
</dbReference>
<evidence type="ECO:0000313" key="5">
    <source>
        <dbReference type="Proteomes" id="UP000320359"/>
    </source>
</evidence>
<comment type="similarity">
    <text evidence="1">Belongs to the ribosome association toxin RatA family.</text>
</comment>
<accession>A0A552X3B7</accession>
<feature type="domain" description="Coenzyme Q-binding protein COQ10 START" evidence="3">
    <location>
        <begin position="10"/>
        <end position="134"/>
    </location>
</feature>
<keyword evidence="5" id="KW-1185">Reference proteome</keyword>
<name>A0A552X3B7_9GAMM</name>
<sequence length="149" mass="16779">MPRIERSAFVSYSCRQMFDLVNDVAAYPEFVPGCVAARILEESEQHMVAELSISKAGIRHAFTTKNTLVNEHRIDMELVQGPFKRLTGGWTFKELAPDACKVTLQLQFEFSSKLLHFAFAKVFNEVTLRMVDAFASRAKQVYGPDKASG</sequence>
<dbReference type="InterPro" id="IPR023393">
    <property type="entry name" value="START-like_dom_sf"/>
</dbReference>
<dbReference type="Proteomes" id="UP000320359">
    <property type="component" value="Unassembled WGS sequence"/>
</dbReference>
<evidence type="ECO:0000313" key="4">
    <source>
        <dbReference type="EMBL" id="TRW49485.1"/>
    </source>
</evidence>
<dbReference type="Gene3D" id="3.30.530.20">
    <property type="match status" value="1"/>
</dbReference>
<dbReference type="Pfam" id="PF03364">
    <property type="entry name" value="Polyketide_cyc"/>
    <property type="match status" value="1"/>
</dbReference>
<dbReference type="SUPFAM" id="SSF55961">
    <property type="entry name" value="Bet v1-like"/>
    <property type="match status" value="1"/>
</dbReference>
<dbReference type="InterPro" id="IPR005031">
    <property type="entry name" value="COQ10_START"/>
</dbReference>
<dbReference type="PANTHER" id="PTHR12901">
    <property type="entry name" value="SPERM PROTEIN HOMOLOG"/>
    <property type="match status" value="1"/>
</dbReference>
<organism evidence="4 5">
    <name type="scientific">Aliidiomarina halalkaliphila</name>
    <dbReference type="NCBI Taxonomy" id="2593535"/>
    <lineage>
        <taxon>Bacteria</taxon>
        <taxon>Pseudomonadati</taxon>
        <taxon>Pseudomonadota</taxon>
        <taxon>Gammaproteobacteria</taxon>
        <taxon>Alteromonadales</taxon>
        <taxon>Idiomarinaceae</taxon>
        <taxon>Aliidiomarina</taxon>
    </lineage>
</organism>
<dbReference type="EMBL" id="VJWL01000001">
    <property type="protein sequence ID" value="TRW49485.1"/>
    <property type="molecule type" value="Genomic_DNA"/>
</dbReference>
<dbReference type="AlphaFoldDB" id="A0A552X3B7"/>
<comment type="caution">
    <text evidence="4">The sequence shown here is derived from an EMBL/GenBank/DDBJ whole genome shotgun (WGS) entry which is preliminary data.</text>
</comment>
<evidence type="ECO:0000256" key="2">
    <source>
        <dbReference type="ARBA" id="ARBA00022649"/>
    </source>
</evidence>
<proteinExistence type="inferred from homology"/>
<protein>
    <submittedName>
        <fullName evidence="4">Type II toxin-antitoxin system RatA family toxin</fullName>
    </submittedName>
</protein>
<evidence type="ECO:0000256" key="1">
    <source>
        <dbReference type="ARBA" id="ARBA00008918"/>
    </source>
</evidence>
<dbReference type="GO" id="GO:0045333">
    <property type="term" value="P:cellular respiration"/>
    <property type="evidence" value="ECO:0007669"/>
    <property type="project" value="InterPro"/>
</dbReference>
<evidence type="ECO:0000259" key="3">
    <source>
        <dbReference type="Pfam" id="PF03364"/>
    </source>
</evidence>
<reference evidence="4 5" key="1">
    <citation type="submission" date="2019-07" db="EMBL/GenBank/DDBJ databases">
        <authorList>
            <person name="Yang M."/>
            <person name="Zhao D."/>
            <person name="Xiang H."/>
        </authorList>
    </citation>
    <scope>NUCLEOTIDE SEQUENCE [LARGE SCALE GENOMIC DNA]</scope>
    <source>
        <strain evidence="4 5">IM1326</strain>
    </source>
</reference>
<dbReference type="OrthoDB" id="9804759at2"/>
<dbReference type="RefSeq" id="WP_143233907.1">
    <property type="nucleotide sequence ID" value="NZ_VJWL01000001.1"/>
</dbReference>
<gene>
    <name evidence="4" type="ORF">FM042_01060</name>
</gene>
<dbReference type="GO" id="GO:0048039">
    <property type="term" value="F:ubiquinone binding"/>
    <property type="evidence" value="ECO:0007669"/>
    <property type="project" value="InterPro"/>
</dbReference>